<evidence type="ECO:0000259" key="8">
    <source>
        <dbReference type="Pfam" id="PF07715"/>
    </source>
</evidence>
<dbReference type="InterPro" id="IPR000531">
    <property type="entry name" value="Beta-barrel_TonB"/>
</dbReference>
<dbReference type="InterPro" id="IPR012910">
    <property type="entry name" value="Plug_dom"/>
</dbReference>
<dbReference type="Proteomes" id="UP000245890">
    <property type="component" value="Unassembled WGS sequence"/>
</dbReference>
<evidence type="ECO:0000313" key="9">
    <source>
        <dbReference type="EMBL" id="PVX30876.1"/>
    </source>
</evidence>
<dbReference type="OrthoDB" id="9768470at2"/>
<dbReference type="Gene3D" id="2.40.170.20">
    <property type="entry name" value="TonB-dependent receptor, beta-barrel domain"/>
    <property type="match status" value="1"/>
</dbReference>
<evidence type="ECO:0000256" key="2">
    <source>
        <dbReference type="ARBA" id="ARBA00023136"/>
    </source>
</evidence>
<feature type="chain" id="PRO_5015756349" evidence="6">
    <location>
        <begin position="26"/>
        <end position="895"/>
    </location>
</feature>
<keyword evidence="4" id="KW-0798">TonB box</keyword>
<dbReference type="PANTHER" id="PTHR40980:SF5">
    <property type="entry name" value="TONB-DEPENDENT RECEPTOR"/>
    <property type="match status" value="1"/>
</dbReference>
<dbReference type="PANTHER" id="PTHR40980">
    <property type="entry name" value="PLUG DOMAIN-CONTAINING PROTEIN"/>
    <property type="match status" value="1"/>
</dbReference>
<dbReference type="Gene3D" id="2.170.130.10">
    <property type="entry name" value="TonB-dependent receptor, plug domain"/>
    <property type="match status" value="1"/>
</dbReference>
<comment type="subcellular location">
    <subcellularLocation>
        <location evidence="1 4">Cell outer membrane</location>
    </subcellularLocation>
</comment>
<feature type="domain" description="TonB-dependent receptor-like beta-barrel" evidence="7">
    <location>
        <begin position="444"/>
        <end position="842"/>
    </location>
</feature>
<keyword evidence="3" id="KW-0998">Cell outer membrane</keyword>
<keyword evidence="2 4" id="KW-0472">Membrane</keyword>
<organism evidence="9 10">
    <name type="scientific">Sphingomonas pokkalii</name>
    <dbReference type="NCBI Taxonomy" id="2175090"/>
    <lineage>
        <taxon>Bacteria</taxon>
        <taxon>Pseudomonadati</taxon>
        <taxon>Pseudomonadota</taxon>
        <taxon>Alphaproteobacteria</taxon>
        <taxon>Sphingomonadales</taxon>
        <taxon>Sphingomonadaceae</taxon>
        <taxon>Sphingomonas</taxon>
    </lineage>
</organism>
<dbReference type="SUPFAM" id="SSF56935">
    <property type="entry name" value="Porins"/>
    <property type="match status" value="1"/>
</dbReference>
<comment type="caution">
    <text evidence="9">The sequence shown here is derived from an EMBL/GenBank/DDBJ whole genome shotgun (WGS) entry which is preliminary data.</text>
</comment>
<keyword evidence="9" id="KW-0675">Receptor</keyword>
<feature type="domain" description="TonB-dependent receptor plug" evidence="8">
    <location>
        <begin position="77"/>
        <end position="177"/>
    </location>
</feature>
<evidence type="ECO:0000256" key="6">
    <source>
        <dbReference type="SAM" id="SignalP"/>
    </source>
</evidence>
<evidence type="ECO:0000256" key="3">
    <source>
        <dbReference type="ARBA" id="ARBA00023237"/>
    </source>
</evidence>
<evidence type="ECO:0000313" key="10">
    <source>
        <dbReference type="Proteomes" id="UP000245890"/>
    </source>
</evidence>
<sequence>MTKSLGLASLLLLSSALVAPAIACAQTAPATPEPQTGPATDTADPSAPAAEGQQAETPDVSVPGEIVVTGRRANLTRDIPQVVSVLSAADIQRTGDGDIAGALGRVTGLSVVGNGYVFVRGLGDRYSLALLNGSPLPSPEPLKRVVPLDLFPTNVVSSSLVQKSYSVNYPGEFGGGVINLTTNAVPKQGFLTLSGGMGANSRTTGQLGYVYAGGGHDWTGFDDGSRDLAPALKAYFNSGARLSSGTVDGGAIAKQLVNAKNALLQRNLNLPPNWSTNISAGKSWDVGDNTIGVIATAGYSNKWQVRDSLQQYSITSDLSALESDFERVVTDNRIVLNGLFGLGFEFGDNKLRWTNVYIRDTLKNTRLGFGKRNNNQTTDVQQQDTRWFERQLIDTQLVGEFKLTPTLSLDLRGSYANSKRKSPSELAFEYIRTNVESDPYGKYFINRLNNGNNGDGTASYSDLNEDLYSGGADLTFKPIRDLSLSAGYTYLKTKRFSSRRDFQFTAPGTFPSGVAMLRPDLLLGSAIIDYYKITLIETNEGNPAFNASLRNHAGYGRAVYQITPELSIDAGVRFEKAKEVVTPAQVFRSSGASEAGTNLNNDYWLPAATLTWQFRPGMQVRFNGSKTIARPQFRELIYQFYFDPETNRQYRGNPLLQDSTLYNGEGRFEWYIGNDQRVSAAAFYKRINNPIETFITGSDVLVTSYANAPKANLYGAEFEAQKKFGLADWVNGPFFADRSLLVIANYTFTKSKLQVKQGDRTAVYAASSTNATDYFRDGASLTGQSDHLVNLQLGMEKTGLLSQQTFILSYASKRVTSRGIANQNQPDVYEYPGFNLDFVARQGVMVAGREFDLKFEARNITGRLYKELQSNGTRTVTYNRYAPGTTVQLSLSTTF</sequence>
<keyword evidence="6" id="KW-0732">Signal</keyword>
<keyword evidence="10" id="KW-1185">Reference proteome</keyword>
<proteinExistence type="inferred from homology"/>
<dbReference type="InterPro" id="IPR036942">
    <property type="entry name" value="Beta-barrel_TonB_sf"/>
</dbReference>
<name>A0A2U0SHR4_9SPHN</name>
<protein>
    <submittedName>
        <fullName evidence="9">TonB-dependent receptor</fullName>
    </submittedName>
</protein>
<gene>
    <name evidence="9" type="ORF">DD559_17360</name>
</gene>
<dbReference type="InterPro" id="IPR037066">
    <property type="entry name" value="Plug_dom_sf"/>
</dbReference>
<accession>A0A2U0SHR4</accession>
<evidence type="ECO:0000256" key="5">
    <source>
        <dbReference type="SAM" id="MobiDB-lite"/>
    </source>
</evidence>
<dbReference type="AlphaFoldDB" id="A0A2U0SHR4"/>
<evidence type="ECO:0000256" key="1">
    <source>
        <dbReference type="ARBA" id="ARBA00004442"/>
    </source>
</evidence>
<evidence type="ECO:0000256" key="4">
    <source>
        <dbReference type="RuleBase" id="RU003357"/>
    </source>
</evidence>
<dbReference type="GO" id="GO:0009279">
    <property type="term" value="C:cell outer membrane"/>
    <property type="evidence" value="ECO:0007669"/>
    <property type="project" value="UniProtKB-SubCell"/>
</dbReference>
<dbReference type="Pfam" id="PF00593">
    <property type="entry name" value="TonB_dep_Rec_b-barrel"/>
    <property type="match status" value="1"/>
</dbReference>
<feature type="signal peptide" evidence="6">
    <location>
        <begin position="1"/>
        <end position="25"/>
    </location>
</feature>
<dbReference type="EMBL" id="QENQ01000001">
    <property type="protein sequence ID" value="PVX30876.1"/>
    <property type="molecule type" value="Genomic_DNA"/>
</dbReference>
<dbReference type="RefSeq" id="WP_116470272.1">
    <property type="nucleotide sequence ID" value="NZ_QENQ01000001.1"/>
</dbReference>
<feature type="region of interest" description="Disordered" evidence="5">
    <location>
        <begin position="28"/>
        <end position="62"/>
    </location>
</feature>
<reference evidence="9 10" key="1">
    <citation type="submission" date="2018-05" db="EMBL/GenBank/DDBJ databases">
        <title>Description of Sphingomonas pokkalii sp nov, isolated from the rhizosphere of saline tolerant pokkali rice and its draft genome analysis.</title>
        <authorList>
            <person name="Menon R."/>
            <person name="Kumari S."/>
            <person name="Rameshkumar N."/>
        </authorList>
    </citation>
    <scope>NUCLEOTIDE SEQUENCE [LARGE SCALE GENOMIC DNA]</scope>
    <source>
        <strain evidence="9 10">L3B27</strain>
    </source>
</reference>
<feature type="compositionally biased region" description="Low complexity" evidence="5">
    <location>
        <begin position="38"/>
        <end position="50"/>
    </location>
</feature>
<evidence type="ECO:0000259" key="7">
    <source>
        <dbReference type="Pfam" id="PF00593"/>
    </source>
</evidence>
<dbReference type="Pfam" id="PF07715">
    <property type="entry name" value="Plug"/>
    <property type="match status" value="1"/>
</dbReference>
<comment type="similarity">
    <text evidence="4">Belongs to the TonB-dependent receptor family.</text>
</comment>